<dbReference type="InterPro" id="IPR014381">
    <property type="entry name" value="Arch_Rpo5/euc_Rpb5"/>
</dbReference>
<dbReference type="GO" id="GO:0005665">
    <property type="term" value="C:RNA polymerase II, core complex"/>
    <property type="evidence" value="ECO:0007669"/>
    <property type="project" value="TreeGrafter"/>
</dbReference>
<dbReference type="GO" id="GO:0005736">
    <property type="term" value="C:RNA polymerase I complex"/>
    <property type="evidence" value="ECO:0007669"/>
    <property type="project" value="TreeGrafter"/>
</dbReference>
<dbReference type="GO" id="GO:0006362">
    <property type="term" value="P:transcription elongation by RNA polymerase I"/>
    <property type="evidence" value="ECO:0007669"/>
    <property type="project" value="TreeGrafter"/>
</dbReference>
<dbReference type="PIRSF" id="PIRSF000747">
    <property type="entry name" value="RPB5"/>
    <property type="match status" value="1"/>
</dbReference>
<dbReference type="AlphaFoldDB" id="A0A6C0BSV9"/>
<dbReference type="EMBL" id="MN739228">
    <property type="protein sequence ID" value="QHS94659.1"/>
    <property type="molecule type" value="Genomic_DNA"/>
</dbReference>
<keyword evidence="1" id="KW-0804">Transcription</keyword>
<dbReference type="PANTHER" id="PTHR10535:SF0">
    <property type="entry name" value="DNA-DIRECTED RNA POLYMERASES I, II, AND III SUBUNIT RPABC1"/>
    <property type="match status" value="1"/>
</dbReference>
<dbReference type="GO" id="GO:0003899">
    <property type="term" value="F:DNA-directed RNA polymerase activity"/>
    <property type="evidence" value="ECO:0007669"/>
    <property type="project" value="InterPro"/>
</dbReference>
<evidence type="ECO:0000256" key="1">
    <source>
        <dbReference type="ARBA" id="ARBA00023163"/>
    </source>
</evidence>
<dbReference type="InterPro" id="IPR000783">
    <property type="entry name" value="RNA_pol_subH/Rpb5_C"/>
</dbReference>
<dbReference type="GO" id="GO:0005666">
    <property type="term" value="C:RNA polymerase III complex"/>
    <property type="evidence" value="ECO:0007669"/>
    <property type="project" value="TreeGrafter"/>
</dbReference>
<dbReference type="GO" id="GO:0006366">
    <property type="term" value="P:transcription by RNA polymerase II"/>
    <property type="evidence" value="ECO:0007669"/>
    <property type="project" value="TreeGrafter"/>
</dbReference>
<proteinExistence type="predicted"/>
<accession>A0A6C0BSV9</accession>
<dbReference type="SUPFAM" id="SSF55287">
    <property type="entry name" value="RPB5-like RNA polymerase subunit"/>
    <property type="match status" value="1"/>
</dbReference>
<dbReference type="Pfam" id="PF01191">
    <property type="entry name" value="RNA_pol_Rpb5_C"/>
    <property type="match status" value="1"/>
</dbReference>
<dbReference type="Gene3D" id="3.90.940.20">
    <property type="entry name" value="RPB5-like RNA polymerase subunit"/>
    <property type="match status" value="1"/>
</dbReference>
<evidence type="ECO:0000259" key="2">
    <source>
        <dbReference type="Pfam" id="PF01191"/>
    </source>
</evidence>
<evidence type="ECO:0000313" key="3">
    <source>
        <dbReference type="EMBL" id="QHS94659.1"/>
    </source>
</evidence>
<sequence length="209" mass="24015">MSSATELLRLYHTSRKNIIDILYMRGFDVSGYIGASIQEVEIMSSNDQLDMLVTSSDGKSVYVKYNTKKSIRQQTLNEFVNEMFKGDKPILKKTDDMIIIDSIDANDTTKKVLSDIWDKQHIYMSVISIRSVMFNILKHQLVPQHRPMTMEEKKKIELDYNIISDSKYPDISRFSPVAAVIGLRPGQLCEIIRPSRTAVTSSYYRICSQ</sequence>
<dbReference type="PANTHER" id="PTHR10535">
    <property type="entry name" value="DNA-DIRECTED RNA POLYMERASES I, II, AND III SUBUNIT RPABC1"/>
    <property type="match status" value="1"/>
</dbReference>
<organism evidence="3">
    <name type="scientific">viral metagenome</name>
    <dbReference type="NCBI Taxonomy" id="1070528"/>
    <lineage>
        <taxon>unclassified sequences</taxon>
        <taxon>metagenomes</taxon>
        <taxon>organismal metagenomes</taxon>
    </lineage>
</organism>
<name>A0A6C0BSV9_9ZZZZ</name>
<dbReference type="GO" id="GO:0042797">
    <property type="term" value="P:tRNA transcription by RNA polymerase III"/>
    <property type="evidence" value="ECO:0007669"/>
    <property type="project" value="TreeGrafter"/>
</dbReference>
<protein>
    <recommendedName>
        <fullName evidence="2">RNA polymerase subunit H/Rpb5 C-terminal domain-containing protein</fullName>
    </recommendedName>
</protein>
<reference evidence="3" key="1">
    <citation type="journal article" date="2020" name="Nature">
        <title>Giant virus diversity and host interactions through global metagenomics.</title>
        <authorList>
            <person name="Schulz F."/>
            <person name="Roux S."/>
            <person name="Paez-Espino D."/>
            <person name="Jungbluth S."/>
            <person name="Walsh D.A."/>
            <person name="Denef V.J."/>
            <person name="McMahon K.D."/>
            <person name="Konstantinidis K.T."/>
            <person name="Eloe-Fadrosh E.A."/>
            <person name="Kyrpides N.C."/>
            <person name="Woyke T."/>
        </authorList>
    </citation>
    <scope>NUCLEOTIDE SEQUENCE</scope>
    <source>
        <strain evidence="3">GVMAG-M-3300018416-45</strain>
    </source>
</reference>
<dbReference type="GO" id="GO:0003677">
    <property type="term" value="F:DNA binding"/>
    <property type="evidence" value="ECO:0007669"/>
    <property type="project" value="InterPro"/>
</dbReference>
<dbReference type="InterPro" id="IPR035913">
    <property type="entry name" value="RPB5-like_sf"/>
</dbReference>
<feature type="domain" description="RNA polymerase subunit H/Rpb5 C-terminal" evidence="2">
    <location>
        <begin position="134"/>
        <end position="207"/>
    </location>
</feature>